<dbReference type="Proteomes" id="UP000799291">
    <property type="component" value="Unassembled WGS sequence"/>
</dbReference>
<keyword evidence="3" id="KW-1185">Reference proteome</keyword>
<dbReference type="InterPro" id="IPR025337">
    <property type="entry name" value="Questin_oxidase-like"/>
</dbReference>
<name>A0A6G1J4E7_9PLEO</name>
<sequence length="444" mass="50224">MATATNIHLEASQKPTFSIEGIGEESAKTASELLQENHEKHHIFFNQSGYHNHIVHHLLTLFALGATPTELRKGYADNVSYQRPLVSLERSIVDDMHKPERFKTYLGKEKYYRDFMVFFQDEMERRGWEDVVNEYAFKGDERADDMLTLMNWTGFLHPIIHLGFGIEFKQPAIIAEALAQAAVHDSWMGQLFFGAEKAAKAAGADPLKTKSIVQLLEDIRADKKLSSAAHWADGNKVRDGILKRAPDEMLKYASQYVVAESQLDEKTAEMINAAIFYTSTAQCPPHQVKFDFYYIHCVNCSIFFSTFLHSPSIPSSAKVRLLEWKVRTDLAMYASRRSPPLLLEEVTNYSPVRPQEASWQDVFKRVNAHQDDGHASKLVRALAHGEKACKSFEGKDGFVIKGGMWKVLGNMAIDSVEAGEPTWVRSCGFDEAWEGVPERDSARL</sequence>
<evidence type="ECO:0000313" key="2">
    <source>
        <dbReference type="EMBL" id="KAF2685090.1"/>
    </source>
</evidence>
<organism evidence="2 3">
    <name type="scientific">Lentithecium fluviatile CBS 122367</name>
    <dbReference type="NCBI Taxonomy" id="1168545"/>
    <lineage>
        <taxon>Eukaryota</taxon>
        <taxon>Fungi</taxon>
        <taxon>Dikarya</taxon>
        <taxon>Ascomycota</taxon>
        <taxon>Pezizomycotina</taxon>
        <taxon>Dothideomycetes</taxon>
        <taxon>Pleosporomycetidae</taxon>
        <taxon>Pleosporales</taxon>
        <taxon>Massarineae</taxon>
        <taxon>Lentitheciaceae</taxon>
        <taxon>Lentithecium</taxon>
    </lineage>
</organism>
<dbReference type="PANTHER" id="PTHR35870">
    <property type="entry name" value="PROTEIN, PUTATIVE (AFU_ORTHOLOGUE AFUA_5G03330)-RELATED"/>
    <property type="match status" value="1"/>
</dbReference>
<evidence type="ECO:0000256" key="1">
    <source>
        <dbReference type="ARBA" id="ARBA00023002"/>
    </source>
</evidence>
<dbReference type="EMBL" id="MU005579">
    <property type="protein sequence ID" value="KAF2685090.1"/>
    <property type="molecule type" value="Genomic_DNA"/>
</dbReference>
<protein>
    <recommendedName>
        <fullName evidence="4">HypA-like protein</fullName>
    </recommendedName>
</protein>
<dbReference type="GO" id="GO:0016491">
    <property type="term" value="F:oxidoreductase activity"/>
    <property type="evidence" value="ECO:0007669"/>
    <property type="project" value="UniProtKB-KW"/>
</dbReference>
<evidence type="ECO:0008006" key="4">
    <source>
        <dbReference type="Google" id="ProtNLM"/>
    </source>
</evidence>
<dbReference type="Pfam" id="PF14027">
    <property type="entry name" value="Questin_oxidase"/>
    <property type="match status" value="1"/>
</dbReference>
<reference evidence="2" key="1">
    <citation type="journal article" date="2020" name="Stud. Mycol.">
        <title>101 Dothideomycetes genomes: a test case for predicting lifestyles and emergence of pathogens.</title>
        <authorList>
            <person name="Haridas S."/>
            <person name="Albert R."/>
            <person name="Binder M."/>
            <person name="Bloem J."/>
            <person name="Labutti K."/>
            <person name="Salamov A."/>
            <person name="Andreopoulos B."/>
            <person name="Baker S."/>
            <person name="Barry K."/>
            <person name="Bills G."/>
            <person name="Bluhm B."/>
            <person name="Cannon C."/>
            <person name="Castanera R."/>
            <person name="Culley D."/>
            <person name="Daum C."/>
            <person name="Ezra D."/>
            <person name="Gonzalez J."/>
            <person name="Henrissat B."/>
            <person name="Kuo A."/>
            <person name="Liang C."/>
            <person name="Lipzen A."/>
            <person name="Lutzoni F."/>
            <person name="Magnuson J."/>
            <person name="Mondo S."/>
            <person name="Nolan M."/>
            <person name="Ohm R."/>
            <person name="Pangilinan J."/>
            <person name="Park H.-J."/>
            <person name="Ramirez L."/>
            <person name="Alfaro M."/>
            <person name="Sun H."/>
            <person name="Tritt A."/>
            <person name="Yoshinaga Y."/>
            <person name="Zwiers L.-H."/>
            <person name="Turgeon B."/>
            <person name="Goodwin S."/>
            <person name="Spatafora J."/>
            <person name="Crous P."/>
            <person name="Grigoriev I."/>
        </authorList>
    </citation>
    <scope>NUCLEOTIDE SEQUENCE</scope>
    <source>
        <strain evidence="2">CBS 122367</strain>
    </source>
</reference>
<evidence type="ECO:0000313" key="3">
    <source>
        <dbReference type="Proteomes" id="UP000799291"/>
    </source>
</evidence>
<gene>
    <name evidence="2" type="ORF">K458DRAFT_403332</name>
</gene>
<dbReference type="PANTHER" id="PTHR35870:SF1">
    <property type="entry name" value="PROTEIN, PUTATIVE (AFU_ORTHOLOGUE AFUA_5G03330)-RELATED"/>
    <property type="match status" value="1"/>
</dbReference>
<dbReference type="OrthoDB" id="10004862at2759"/>
<keyword evidence="1" id="KW-0560">Oxidoreductase</keyword>
<dbReference type="AlphaFoldDB" id="A0A6G1J4E7"/>
<proteinExistence type="predicted"/>
<accession>A0A6G1J4E7</accession>